<dbReference type="AlphaFoldDB" id="A0A1C3HCL2"/>
<dbReference type="SUPFAM" id="SSF64288">
    <property type="entry name" value="Chorismate lyase-like"/>
    <property type="match status" value="1"/>
</dbReference>
<accession>A0A1C3HCL2</accession>
<dbReference type="GO" id="GO:0045892">
    <property type="term" value="P:negative regulation of DNA-templated transcription"/>
    <property type="evidence" value="ECO:0007669"/>
    <property type="project" value="TreeGrafter"/>
</dbReference>
<dbReference type="InterPro" id="IPR028978">
    <property type="entry name" value="Chorismate_lyase_/UTRA_dom_sf"/>
</dbReference>
<dbReference type="SUPFAM" id="SSF46785">
    <property type="entry name" value="Winged helix' DNA-binding domain"/>
    <property type="match status" value="1"/>
</dbReference>
<dbReference type="GO" id="GO:0003700">
    <property type="term" value="F:DNA-binding transcription factor activity"/>
    <property type="evidence" value="ECO:0007669"/>
    <property type="project" value="InterPro"/>
</dbReference>
<reference evidence="5" key="1">
    <citation type="submission" date="2016-05" db="EMBL/GenBank/DDBJ databases">
        <authorList>
            <person name="Cock P.J.A."/>
            <person name="Cock P.J.A."/>
        </authorList>
    </citation>
    <scope>NUCLEOTIDE SEQUENCE</scope>
    <source>
        <strain evidence="5">PWN146_assembly</strain>
    </source>
</reference>
<evidence type="ECO:0000259" key="4">
    <source>
        <dbReference type="PROSITE" id="PS50949"/>
    </source>
</evidence>
<dbReference type="CDD" id="cd07377">
    <property type="entry name" value="WHTH_GntR"/>
    <property type="match status" value="1"/>
</dbReference>
<evidence type="ECO:0000256" key="1">
    <source>
        <dbReference type="ARBA" id="ARBA00023015"/>
    </source>
</evidence>
<evidence type="ECO:0000313" key="5">
    <source>
        <dbReference type="EMBL" id="SAY42772.1"/>
    </source>
</evidence>
<dbReference type="Pfam" id="PF07702">
    <property type="entry name" value="UTRA"/>
    <property type="match status" value="1"/>
</dbReference>
<gene>
    <name evidence="5" type="primary">yegW_1</name>
    <name evidence="5" type="ORF">PWN146_01458</name>
</gene>
<dbReference type="Gene3D" id="1.10.10.10">
    <property type="entry name" value="Winged helix-like DNA-binding domain superfamily/Winged helix DNA-binding domain"/>
    <property type="match status" value="1"/>
</dbReference>
<protein>
    <submittedName>
        <fullName evidence="5">Putative HTH-type transcriptional regulator YegW</fullName>
    </submittedName>
</protein>
<dbReference type="RefSeq" id="WP_194572122.1">
    <property type="nucleotide sequence ID" value="NZ_JACEXK010000001.1"/>
</dbReference>
<dbReference type="InterPro" id="IPR050679">
    <property type="entry name" value="Bact_HTH_transcr_reg"/>
</dbReference>
<dbReference type="EMBL" id="LT575490">
    <property type="protein sequence ID" value="SAY42772.1"/>
    <property type="molecule type" value="Genomic_DNA"/>
</dbReference>
<organism evidence="5">
    <name type="scientific">Serratia marcescens</name>
    <dbReference type="NCBI Taxonomy" id="615"/>
    <lineage>
        <taxon>Bacteria</taxon>
        <taxon>Pseudomonadati</taxon>
        <taxon>Pseudomonadota</taxon>
        <taxon>Gammaproteobacteria</taxon>
        <taxon>Enterobacterales</taxon>
        <taxon>Yersiniaceae</taxon>
        <taxon>Serratia</taxon>
    </lineage>
</organism>
<sequence>MSKETNQRLLDKLQQDLASAGAMPLYLRFNASVRQAIEQGLLNSGDFLPSERLFTERLGISRITVRKALACLEQDGIIGRSRGYGTFIQPQRPEPKLFYSLADVKGFSREVIQQGRRPDTQWISRERMAAGAELAEKLQLAAGTPIYKLKRIHLIDRRPMSVAVSYVVVTAIANVDEIGISLYDYFRRNKVEMGSLRSQVSAAMADDDIRQALRLSEPMPLLIVRQTLFDHHKKPIEYSESFCRSDMYEFTSES</sequence>
<dbReference type="InterPro" id="IPR036388">
    <property type="entry name" value="WH-like_DNA-bd_sf"/>
</dbReference>
<dbReference type="InterPro" id="IPR000524">
    <property type="entry name" value="Tscrpt_reg_HTH_GntR"/>
</dbReference>
<dbReference type="GO" id="GO:0003677">
    <property type="term" value="F:DNA binding"/>
    <property type="evidence" value="ECO:0007669"/>
    <property type="project" value="UniProtKB-KW"/>
</dbReference>
<dbReference type="SMART" id="SM00866">
    <property type="entry name" value="UTRA"/>
    <property type="match status" value="1"/>
</dbReference>
<dbReference type="Pfam" id="PF00392">
    <property type="entry name" value="GntR"/>
    <property type="match status" value="1"/>
</dbReference>
<dbReference type="PANTHER" id="PTHR44846">
    <property type="entry name" value="MANNOSYL-D-GLYCERATE TRANSPORT/METABOLISM SYSTEM REPRESSOR MNGR-RELATED"/>
    <property type="match status" value="1"/>
</dbReference>
<dbReference type="PRINTS" id="PR00035">
    <property type="entry name" value="HTHGNTR"/>
</dbReference>
<dbReference type="Gene3D" id="3.40.1410.10">
    <property type="entry name" value="Chorismate lyase-like"/>
    <property type="match status" value="1"/>
</dbReference>
<name>A0A1C3HCL2_SERMA</name>
<dbReference type="SMART" id="SM00345">
    <property type="entry name" value="HTH_GNTR"/>
    <property type="match status" value="1"/>
</dbReference>
<dbReference type="PANTHER" id="PTHR44846:SF1">
    <property type="entry name" value="MANNOSYL-D-GLYCERATE TRANSPORT_METABOLISM SYSTEM REPRESSOR MNGR-RELATED"/>
    <property type="match status" value="1"/>
</dbReference>
<keyword evidence="3" id="KW-0804">Transcription</keyword>
<evidence type="ECO:0000256" key="3">
    <source>
        <dbReference type="ARBA" id="ARBA00023163"/>
    </source>
</evidence>
<dbReference type="PROSITE" id="PS50949">
    <property type="entry name" value="HTH_GNTR"/>
    <property type="match status" value="1"/>
</dbReference>
<keyword evidence="1" id="KW-0805">Transcription regulation</keyword>
<evidence type="ECO:0000256" key="2">
    <source>
        <dbReference type="ARBA" id="ARBA00023125"/>
    </source>
</evidence>
<dbReference type="InterPro" id="IPR036390">
    <property type="entry name" value="WH_DNA-bd_sf"/>
</dbReference>
<dbReference type="InterPro" id="IPR011663">
    <property type="entry name" value="UTRA"/>
</dbReference>
<keyword evidence="2" id="KW-0238">DNA-binding</keyword>
<proteinExistence type="predicted"/>
<feature type="domain" description="HTH gntR-type" evidence="4">
    <location>
        <begin position="23"/>
        <end position="91"/>
    </location>
</feature>